<sequence length="95" mass="10591">MKLITVEADFAPDILDYAITLFVRQADNVRAMSGCAHYALYRKPSDDGIAILQHWETMAQFEAYRASEIFANLGVGLRPLMTKPPVTMVAEVDTV</sequence>
<dbReference type="GO" id="GO:0004497">
    <property type="term" value="F:monooxygenase activity"/>
    <property type="evidence" value="ECO:0007669"/>
    <property type="project" value="UniProtKB-KW"/>
</dbReference>
<reference evidence="2 3" key="1">
    <citation type="submission" date="2024-08" db="EMBL/GenBank/DDBJ databases">
        <title>Tateyamaria sp. nov., isolated from marine algae.</title>
        <authorList>
            <person name="Choi B.J."/>
            <person name="Kim J.M."/>
            <person name="Lee J.K."/>
            <person name="Choi D.G."/>
            <person name="Bayburt H."/>
            <person name="Baek J.H."/>
            <person name="Han D.M."/>
            <person name="Jeon C.O."/>
        </authorList>
    </citation>
    <scope>NUCLEOTIDE SEQUENCE [LARGE SCALE GENOMIC DNA]</scope>
    <source>
        <strain evidence="2 3">KMU-156</strain>
    </source>
</reference>
<proteinExistence type="predicted"/>
<comment type="caution">
    <text evidence="2">The sequence shown here is derived from an EMBL/GenBank/DDBJ whole genome shotgun (WGS) entry which is preliminary data.</text>
</comment>
<protein>
    <submittedName>
        <fullName evidence="2">Quinol monooxygenase</fullName>
        <ecNumber evidence="2">1.-.-.-</ecNumber>
    </submittedName>
</protein>
<dbReference type="Proteomes" id="UP001627408">
    <property type="component" value="Unassembled WGS sequence"/>
</dbReference>
<evidence type="ECO:0000259" key="1">
    <source>
        <dbReference type="PROSITE" id="PS51725"/>
    </source>
</evidence>
<dbReference type="InterPro" id="IPR007138">
    <property type="entry name" value="ABM_dom"/>
</dbReference>
<evidence type="ECO:0000313" key="2">
    <source>
        <dbReference type="EMBL" id="MFL4470055.1"/>
    </source>
</evidence>
<evidence type="ECO:0000313" key="3">
    <source>
        <dbReference type="Proteomes" id="UP001627408"/>
    </source>
</evidence>
<dbReference type="EMBL" id="JBHDIY010000002">
    <property type="protein sequence ID" value="MFL4470055.1"/>
    <property type="molecule type" value="Genomic_DNA"/>
</dbReference>
<dbReference type="Gene3D" id="3.30.70.100">
    <property type="match status" value="1"/>
</dbReference>
<accession>A0ABW8USF0</accession>
<organism evidence="2 3">
    <name type="scientific">Tateyamaria armeniaca</name>
    <dbReference type="NCBI Taxonomy" id="2518930"/>
    <lineage>
        <taxon>Bacteria</taxon>
        <taxon>Pseudomonadati</taxon>
        <taxon>Pseudomonadota</taxon>
        <taxon>Alphaproteobacteria</taxon>
        <taxon>Rhodobacterales</taxon>
        <taxon>Roseobacteraceae</taxon>
        <taxon>Tateyamaria</taxon>
    </lineage>
</organism>
<name>A0ABW8USF0_9RHOB</name>
<dbReference type="EC" id="1.-.-.-" evidence="2"/>
<keyword evidence="2" id="KW-0503">Monooxygenase</keyword>
<dbReference type="InterPro" id="IPR011008">
    <property type="entry name" value="Dimeric_a/b-barrel"/>
</dbReference>
<dbReference type="RefSeq" id="WP_407591927.1">
    <property type="nucleotide sequence ID" value="NZ_JBHDIY010000002.1"/>
</dbReference>
<dbReference type="SUPFAM" id="SSF54909">
    <property type="entry name" value="Dimeric alpha+beta barrel"/>
    <property type="match status" value="1"/>
</dbReference>
<keyword evidence="2" id="KW-0560">Oxidoreductase</keyword>
<dbReference type="Pfam" id="PF03992">
    <property type="entry name" value="ABM"/>
    <property type="match status" value="1"/>
</dbReference>
<gene>
    <name evidence="2" type="ORF">ACERZ8_09330</name>
</gene>
<dbReference type="PROSITE" id="PS51725">
    <property type="entry name" value="ABM"/>
    <property type="match status" value="1"/>
</dbReference>
<keyword evidence="3" id="KW-1185">Reference proteome</keyword>
<feature type="domain" description="ABM" evidence="1">
    <location>
        <begin position="1"/>
        <end position="89"/>
    </location>
</feature>